<keyword evidence="2" id="KW-0378">Hydrolase</keyword>
<dbReference type="RefSeq" id="WP_251833006.1">
    <property type="nucleotide sequence ID" value="NZ_JACSPS010000002.1"/>
</dbReference>
<gene>
    <name evidence="2" type="ORF">H9628_04865</name>
</gene>
<dbReference type="Pfam" id="PF01844">
    <property type="entry name" value="HNH"/>
    <property type="match status" value="1"/>
</dbReference>
<dbReference type="Proteomes" id="UP000626242">
    <property type="component" value="Unassembled WGS sequence"/>
</dbReference>
<dbReference type="Gene3D" id="1.10.30.50">
    <property type="match status" value="1"/>
</dbReference>
<accession>A0ABR8WL62</accession>
<organism evidence="2 3">
    <name type="scientific">Kaistella pullorum</name>
    <dbReference type="NCBI Taxonomy" id="2763074"/>
    <lineage>
        <taxon>Bacteria</taxon>
        <taxon>Pseudomonadati</taxon>
        <taxon>Bacteroidota</taxon>
        <taxon>Flavobacteriia</taxon>
        <taxon>Flavobacteriales</taxon>
        <taxon>Weeksellaceae</taxon>
        <taxon>Chryseobacterium group</taxon>
        <taxon>Kaistella</taxon>
    </lineage>
</organism>
<protein>
    <submittedName>
        <fullName evidence="2">HNH endonuclease</fullName>
    </submittedName>
</protein>
<proteinExistence type="predicted"/>
<dbReference type="InterPro" id="IPR003615">
    <property type="entry name" value="HNH_nuc"/>
</dbReference>
<sequence length="256" mass="29332">MSSFKSYCEKKFPENWEILDKDGGLFQFRDNSIAKGTGFLVMVLEESSKYEVQLKFENFARTLSSHAAQSLADPASPLKNLLEIYENISVIVHKHYIEKNLDPSTRKFENWDFNLIYKKRGGGDHADSFSDILISFILNIFPYNVEAEEEGSAKSDLLTRYERSHRNRSLCIAYHGYNCKVCGLRMKDLYGDIARDYIHVHHLNPISENGVIKPDPIKDFVPLCPNCHAIAHLKNPPLTVQEIQLKIKENGNTHAK</sequence>
<dbReference type="EMBL" id="JACSPS010000002">
    <property type="protein sequence ID" value="MBD8017794.1"/>
    <property type="molecule type" value="Genomic_DNA"/>
</dbReference>
<dbReference type="CDD" id="cd00085">
    <property type="entry name" value="HNHc"/>
    <property type="match status" value="1"/>
</dbReference>
<dbReference type="SMART" id="SM00507">
    <property type="entry name" value="HNHc"/>
    <property type="match status" value="1"/>
</dbReference>
<evidence type="ECO:0000313" key="3">
    <source>
        <dbReference type="Proteomes" id="UP000626242"/>
    </source>
</evidence>
<feature type="domain" description="HNH nuclease" evidence="1">
    <location>
        <begin position="166"/>
        <end position="229"/>
    </location>
</feature>
<keyword evidence="2" id="KW-0255">Endonuclease</keyword>
<evidence type="ECO:0000259" key="1">
    <source>
        <dbReference type="SMART" id="SM00507"/>
    </source>
</evidence>
<name>A0ABR8WL62_9FLAO</name>
<evidence type="ECO:0000313" key="2">
    <source>
        <dbReference type="EMBL" id="MBD8017794.1"/>
    </source>
</evidence>
<reference evidence="2 3" key="1">
    <citation type="submission" date="2020-08" db="EMBL/GenBank/DDBJ databases">
        <title>A Genomic Blueprint of the Chicken Gut Microbiome.</title>
        <authorList>
            <person name="Gilroy R."/>
            <person name="Ravi A."/>
            <person name="Getino M."/>
            <person name="Pursley I."/>
            <person name="Horton D.L."/>
            <person name="Alikhan N.-F."/>
            <person name="Baker D."/>
            <person name="Gharbi K."/>
            <person name="Hall N."/>
            <person name="Watson M."/>
            <person name="Adriaenssens E.M."/>
            <person name="Foster-Nyarko E."/>
            <person name="Jarju S."/>
            <person name="Secka A."/>
            <person name="Antonio M."/>
            <person name="Oren A."/>
            <person name="Chaudhuri R."/>
            <person name="La Ragione R.M."/>
            <person name="Hildebrand F."/>
            <person name="Pallen M.J."/>
        </authorList>
    </citation>
    <scope>NUCLEOTIDE SEQUENCE [LARGE SCALE GENOMIC DNA]</scope>
    <source>
        <strain evidence="2 3">Sa1CVA4</strain>
    </source>
</reference>
<comment type="caution">
    <text evidence="2">The sequence shown here is derived from an EMBL/GenBank/DDBJ whole genome shotgun (WGS) entry which is preliminary data.</text>
</comment>
<keyword evidence="3" id="KW-1185">Reference proteome</keyword>
<dbReference type="InterPro" id="IPR002711">
    <property type="entry name" value="HNH"/>
</dbReference>
<dbReference type="GO" id="GO:0004519">
    <property type="term" value="F:endonuclease activity"/>
    <property type="evidence" value="ECO:0007669"/>
    <property type="project" value="UniProtKB-KW"/>
</dbReference>
<keyword evidence="2" id="KW-0540">Nuclease</keyword>